<accession>A0ABP8UTB3</accession>
<dbReference type="EMBL" id="BAABHK010000018">
    <property type="protein sequence ID" value="GAA4636692.1"/>
    <property type="molecule type" value="Genomic_DNA"/>
</dbReference>
<keyword evidence="1" id="KW-0808">Transferase</keyword>
<dbReference type="GO" id="GO:0008168">
    <property type="term" value="F:methyltransferase activity"/>
    <property type="evidence" value="ECO:0007669"/>
    <property type="project" value="UniProtKB-KW"/>
</dbReference>
<sequence length="273" mass="29505">MGEADFGHGRKLSANIDVSVPHPSRVWNYLLGGKDNFAVDREVADQIRVLLPGVIAMAQADEAFRGRAVQYLVGEAGMRQFVDIGSGLPASNNTHRVAQAVAPESRIVYGDNDHMVLTHARALMTGDAPGVTDYIYADLHEPDEILRSIDGTLDLSRPVALMLMGRSLIFLDDDAAFTAVKRLLDAVPAGSHLMLTHSTNEGSGEAMDDAVRHWNESAPSQVTMRSPQRLAEFFDGLDLVPPGVVACSRWRPVLGEVSSSSDGDQFCGIGRKP</sequence>
<dbReference type="PIRSF" id="PIRSF017393">
    <property type="entry name" value="MTase_SAV2177"/>
    <property type="match status" value="1"/>
</dbReference>
<keyword evidence="2" id="KW-1185">Reference proteome</keyword>
<dbReference type="InterPro" id="IPR006764">
    <property type="entry name" value="SAM_dep_MeTrfase_SAV2177_type"/>
</dbReference>
<comment type="caution">
    <text evidence="1">The sequence shown here is derived from an EMBL/GenBank/DDBJ whole genome shotgun (WGS) entry which is preliminary data.</text>
</comment>
<evidence type="ECO:0000313" key="1">
    <source>
        <dbReference type="EMBL" id="GAA4636692.1"/>
    </source>
</evidence>
<organism evidence="1 2">
    <name type="scientific">Actinoallomurus vinaceus</name>
    <dbReference type="NCBI Taxonomy" id="1080074"/>
    <lineage>
        <taxon>Bacteria</taxon>
        <taxon>Bacillati</taxon>
        <taxon>Actinomycetota</taxon>
        <taxon>Actinomycetes</taxon>
        <taxon>Streptosporangiales</taxon>
        <taxon>Thermomonosporaceae</taxon>
        <taxon>Actinoallomurus</taxon>
    </lineage>
</organism>
<dbReference type="Proteomes" id="UP001501442">
    <property type="component" value="Unassembled WGS sequence"/>
</dbReference>
<name>A0ABP8UTB3_9ACTN</name>
<dbReference type="RefSeq" id="WP_345439663.1">
    <property type="nucleotide sequence ID" value="NZ_BAABHK010000018.1"/>
</dbReference>
<dbReference type="GO" id="GO:0032259">
    <property type="term" value="P:methylation"/>
    <property type="evidence" value="ECO:0007669"/>
    <property type="project" value="UniProtKB-KW"/>
</dbReference>
<reference evidence="2" key="1">
    <citation type="journal article" date="2019" name="Int. J. Syst. Evol. Microbiol.">
        <title>The Global Catalogue of Microorganisms (GCM) 10K type strain sequencing project: providing services to taxonomists for standard genome sequencing and annotation.</title>
        <authorList>
            <consortium name="The Broad Institute Genomics Platform"/>
            <consortium name="The Broad Institute Genome Sequencing Center for Infectious Disease"/>
            <person name="Wu L."/>
            <person name="Ma J."/>
        </authorList>
    </citation>
    <scope>NUCLEOTIDE SEQUENCE [LARGE SCALE GENOMIC DNA]</scope>
    <source>
        <strain evidence="2">JCM 17939</strain>
    </source>
</reference>
<dbReference type="InterPro" id="IPR029063">
    <property type="entry name" value="SAM-dependent_MTases_sf"/>
</dbReference>
<dbReference type="Pfam" id="PF04672">
    <property type="entry name" value="Methyltransf_19"/>
    <property type="match status" value="1"/>
</dbReference>
<dbReference type="SUPFAM" id="SSF53335">
    <property type="entry name" value="S-adenosyl-L-methionine-dependent methyltransferases"/>
    <property type="match status" value="1"/>
</dbReference>
<proteinExistence type="predicted"/>
<dbReference type="Gene3D" id="3.40.50.150">
    <property type="entry name" value="Vaccinia Virus protein VP39"/>
    <property type="match status" value="1"/>
</dbReference>
<gene>
    <name evidence="1" type="ORF">GCM10023196_087450</name>
</gene>
<protein>
    <submittedName>
        <fullName evidence="1">SAM-dependent methyltransferase</fullName>
    </submittedName>
</protein>
<keyword evidence="1" id="KW-0489">Methyltransferase</keyword>
<evidence type="ECO:0000313" key="2">
    <source>
        <dbReference type="Proteomes" id="UP001501442"/>
    </source>
</evidence>